<feature type="compositionally biased region" description="Pro residues" evidence="1">
    <location>
        <begin position="108"/>
        <end position="124"/>
    </location>
</feature>
<evidence type="ECO:0000313" key="3">
    <source>
        <dbReference type="Proteomes" id="UP000708208"/>
    </source>
</evidence>
<sequence>MRRPNIRSRAVCRFCVHCSKPVNVAWVSCRHEYCLQPIRQLVPMPETPPGWSVCRGCQFVFIKDGQRFCGLCQYRTPAGTAYQRAYSQRIRDIMSHAEQIRNSFIPGVPQPQQIPPPAPAPAPVPEVEGDADDFDEVNLEDMILAE</sequence>
<name>A0A8J2KFD2_9HEXA</name>
<dbReference type="Proteomes" id="UP000708208">
    <property type="component" value="Unassembled WGS sequence"/>
</dbReference>
<protein>
    <submittedName>
        <fullName evidence="2">Uncharacterized protein</fullName>
    </submittedName>
</protein>
<evidence type="ECO:0000256" key="1">
    <source>
        <dbReference type="SAM" id="MobiDB-lite"/>
    </source>
</evidence>
<dbReference type="EMBL" id="CAJVCH010297813">
    <property type="protein sequence ID" value="CAG7785505.1"/>
    <property type="molecule type" value="Genomic_DNA"/>
</dbReference>
<comment type="caution">
    <text evidence="2">The sequence shown here is derived from an EMBL/GenBank/DDBJ whole genome shotgun (WGS) entry which is preliminary data.</text>
</comment>
<evidence type="ECO:0000313" key="2">
    <source>
        <dbReference type="EMBL" id="CAG7785505.1"/>
    </source>
</evidence>
<keyword evidence="3" id="KW-1185">Reference proteome</keyword>
<dbReference type="AlphaFoldDB" id="A0A8J2KFD2"/>
<reference evidence="2" key="1">
    <citation type="submission" date="2021-06" db="EMBL/GenBank/DDBJ databases">
        <authorList>
            <person name="Hodson N. C."/>
            <person name="Mongue J. A."/>
            <person name="Jaron S. K."/>
        </authorList>
    </citation>
    <scope>NUCLEOTIDE SEQUENCE</scope>
</reference>
<proteinExistence type="predicted"/>
<feature type="region of interest" description="Disordered" evidence="1">
    <location>
        <begin position="105"/>
        <end position="133"/>
    </location>
</feature>
<organism evidence="2 3">
    <name type="scientific">Allacma fusca</name>
    <dbReference type="NCBI Taxonomy" id="39272"/>
    <lineage>
        <taxon>Eukaryota</taxon>
        <taxon>Metazoa</taxon>
        <taxon>Ecdysozoa</taxon>
        <taxon>Arthropoda</taxon>
        <taxon>Hexapoda</taxon>
        <taxon>Collembola</taxon>
        <taxon>Symphypleona</taxon>
        <taxon>Sminthuridae</taxon>
        <taxon>Allacma</taxon>
    </lineage>
</organism>
<gene>
    <name evidence="2" type="ORF">AFUS01_LOCUS24123</name>
</gene>
<accession>A0A8J2KFD2</accession>